<organism evidence="1 2">
    <name type="scientific">Dactylosporangium siamense</name>
    <dbReference type="NCBI Taxonomy" id="685454"/>
    <lineage>
        <taxon>Bacteria</taxon>
        <taxon>Bacillati</taxon>
        <taxon>Actinomycetota</taxon>
        <taxon>Actinomycetes</taxon>
        <taxon>Micromonosporales</taxon>
        <taxon>Micromonosporaceae</taxon>
        <taxon>Dactylosporangium</taxon>
    </lineage>
</organism>
<name>A0A919UEM6_9ACTN</name>
<keyword evidence="2" id="KW-1185">Reference proteome</keyword>
<dbReference type="Proteomes" id="UP000660611">
    <property type="component" value="Unassembled WGS sequence"/>
</dbReference>
<gene>
    <name evidence="1" type="ORF">Dsi01nite_108080</name>
</gene>
<proteinExistence type="predicted"/>
<comment type="caution">
    <text evidence="1">The sequence shown here is derived from an EMBL/GenBank/DDBJ whole genome shotgun (WGS) entry which is preliminary data.</text>
</comment>
<dbReference type="RefSeq" id="WP_203854359.1">
    <property type="nucleotide sequence ID" value="NZ_BAAAVW010000043.1"/>
</dbReference>
<protein>
    <submittedName>
        <fullName evidence="1">Uncharacterized protein</fullName>
    </submittedName>
</protein>
<evidence type="ECO:0000313" key="2">
    <source>
        <dbReference type="Proteomes" id="UP000660611"/>
    </source>
</evidence>
<reference evidence="1" key="1">
    <citation type="submission" date="2021-01" db="EMBL/GenBank/DDBJ databases">
        <title>Whole genome shotgun sequence of Dactylosporangium siamense NBRC 106093.</title>
        <authorList>
            <person name="Komaki H."/>
            <person name="Tamura T."/>
        </authorList>
    </citation>
    <scope>NUCLEOTIDE SEQUENCE</scope>
    <source>
        <strain evidence="1">NBRC 106093</strain>
    </source>
</reference>
<dbReference type="AlphaFoldDB" id="A0A919UEM6"/>
<evidence type="ECO:0000313" key="1">
    <source>
        <dbReference type="EMBL" id="GIG52767.1"/>
    </source>
</evidence>
<sequence>MRHPPVWLLDVDGVINTRRPLWGPELRRGIARSGGVDWPIRWAPALIARIRRLAAAGAVEVRWCTTWCPDADVLERLFDLPTFGRALTAAELAGADDTDPVKLAAARRVLAERRRLVWTDDTAVPVSGPVVSELTAGGRGLLIRPHPRRGLRPSDLTRIESFARRVRRPGGSEADLGDFGTS</sequence>
<dbReference type="EMBL" id="BONQ01000188">
    <property type="protein sequence ID" value="GIG52767.1"/>
    <property type="molecule type" value="Genomic_DNA"/>
</dbReference>
<accession>A0A919UEM6</accession>